<protein>
    <submittedName>
        <fullName evidence="2">Uncharacterized protein</fullName>
    </submittedName>
</protein>
<evidence type="ECO:0000313" key="2">
    <source>
        <dbReference type="EMBL" id="CAF4861279.1"/>
    </source>
</evidence>
<accession>A0A821STU4</accession>
<keyword evidence="3" id="KW-1185">Reference proteome</keyword>
<feature type="non-terminal residue" evidence="2">
    <location>
        <position position="1"/>
    </location>
</feature>
<reference evidence="2" key="1">
    <citation type="submission" date="2021-02" db="EMBL/GenBank/DDBJ databases">
        <authorList>
            <person name="Nowell W R."/>
        </authorList>
    </citation>
    <scope>NUCLEOTIDE SEQUENCE</scope>
</reference>
<name>A0A821STU4_9BILA</name>
<comment type="caution">
    <text evidence="2">The sequence shown here is derived from an EMBL/GenBank/DDBJ whole genome shotgun (WGS) entry which is preliminary data.</text>
</comment>
<sequence>QLYQRDRQQQGQSNGKRVVVVEDEDRIHRTSPPSNRHVVRAYVDPADDEMFVTNRFIINIYFE</sequence>
<proteinExistence type="predicted"/>
<dbReference type="Proteomes" id="UP000663873">
    <property type="component" value="Unassembled WGS sequence"/>
</dbReference>
<dbReference type="EMBL" id="CAJOBP010064259">
    <property type="protein sequence ID" value="CAF4861279.1"/>
    <property type="molecule type" value="Genomic_DNA"/>
</dbReference>
<dbReference type="AlphaFoldDB" id="A0A821STU4"/>
<feature type="region of interest" description="Disordered" evidence="1">
    <location>
        <begin position="1"/>
        <end position="33"/>
    </location>
</feature>
<organism evidence="2 3">
    <name type="scientific">Rotaria socialis</name>
    <dbReference type="NCBI Taxonomy" id="392032"/>
    <lineage>
        <taxon>Eukaryota</taxon>
        <taxon>Metazoa</taxon>
        <taxon>Spiralia</taxon>
        <taxon>Gnathifera</taxon>
        <taxon>Rotifera</taxon>
        <taxon>Eurotatoria</taxon>
        <taxon>Bdelloidea</taxon>
        <taxon>Philodinida</taxon>
        <taxon>Philodinidae</taxon>
        <taxon>Rotaria</taxon>
    </lineage>
</organism>
<gene>
    <name evidence="2" type="ORF">UJA718_LOCUS43889</name>
</gene>
<evidence type="ECO:0000313" key="3">
    <source>
        <dbReference type="Proteomes" id="UP000663873"/>
    </source>
</evidence>
<evidence type="ECO:0000256" key="1">
    <source>
        <dbReference type="SAM" id="MobiDB-lite"/>
    </source>
</evidence>